<dbReference type="AlphaFoldDB" id="A0A8H7R268"/>
<keyword evidence="2" id="KW-1185">Reference proteome</keyword>
<sequence>MTQETLKYGVQKTRLKSAMAEQVANEE</sequence>
<organism evidence="1 2">
    <name type="scientific">Mucor plumbeus</name>
    <dbReference type="NCBI Taxonomy" id="97098"/>
    <lineage>
        <taxon>Eukaryota</taxon>
        <taxon>Fungi</taxon>
        <taxon>Fungi incertae sedis</taxon>
        <taxon>Mucoromycota</taxon>
        <taxon>Mucoromycotina</taxon>
        <taxon>Mucoromycetes</taxon>
        <taxon>Mucorales</taxon>
        <taxon>Mucorineae</taxon>
        <taxon>Mucoraceae</taxon>
        <taxon>Mucor</taxon>
    </lineage>
</organism>
<dbReference type="EMBL" id="JAEPRC010000263">
    <property type="protein sequence ID" value="KAG2202185.1"/>
    <property type="molecule type" value="Genomic_DNA"/>
</dbReference>
<comment type="caution">
    <text evidence="1">The sequence shown here is derived from an EMBL/GenBank/DDBJ whole genome shotgun (WGS) entry which is preliminary data.</text>
</comment>
<name>A0A8H7R268_9FUNG</name>
<proteinExistence type="predicted"/>
<evidence type="ECO:0000313" key="1">
    <source>
        <dbReference type="EMBL" id="KAG2202185.1"/>
    </source>
</evidence>
<protein>
    <submittedName>
        <fullName evidence="1">Uncharacterized protein</fullName>
    </submittedName>
</protein>
<accession>A0A8H7R268</accession>
<evidence type="ECO:0000313" key="2">
    <source>
        <dbReference type="Proteomes" id="UP000650833"/>
    </source>
</evidence>
<dbReference type="Proteomes" id="UP000650833">
    <property type="component" value="Unassembled WGS sequence"/>
</dbReference>
<gene>
    <name evidence="1" type="ORF">INT46_007700</name>
</gene>
<reference evidence="1" key="1">
    <citation type="submission" date="2020-12" db="EMBL/GenBank/DDBJ databases">
        <title>Metabolic potential, ecology and presence of endohyphal bacteria is reflected in genomic diversity of Mucoromycotina.</title>
        <authorList>
            <person name="Muszewska A."/>
            <person name="Okrasinska A."/>
            <person name="Steczkiewicz K."/>
            <person name="Drgas O."/>
            <person name="Orlowska M."/>
            <person name="Perlinska-Lenart U."/>
            <person name="Aleksandrzak-Piekarczyk T."/>
            <person name="Szatraj K."/>
            <person name="Zielenkiewicz U."/>
            <person name="Pilsyk S."/>
            <person name="Malc E."/>
            <person name="Mieczkowski P."/>
            <person name="Kruszewska J.S."/>
            <person name="Biernat P."/>
            <person name="Pawlowska J."/>
        </authorList>
    </citation>
    <scope>NUCLEOTIDE SEQUENCE</scope>
    <source>
        <strain evidence="1">CBS 226.32</strain>
    </source>
</reference>